<dbReference type="EMBL" id="CAJGYM010000050">
    <property type="protein sequence ID" value="CAD6194994.1"/>
    <property type="molecule type" value="Genomic_DNA"/>
</dbReference>
<sequence>MTEFGGGLSRLKSSLQKFQPNFCRDLVEVPGGDDWKIRRLTFEKPEFCWKLPGTSAIVVYHLNQLKKDKLENQPQDYFYADVSNFVSPVEISLQPKSLSTARKNLQNSLNVTYKTSDFTVLDDINVFSEVICSVEESGRWYRGRICQVSGEDHVLVELVDIGTRVLVQRIQLRPLLAKFGRAPPLCLRCRAKGVSINDLETKDLVDFKKIIESCNALVRVELLSQEEPYLVNLLHPTILGKNICQTFFPPQEDVGKLARYERSWDRHVKKMNEEFDDDEDDHWNHHWTEKDKPEAGDRMSKTTYISRLSRCGKVSRFDDDVIHVGHVENAYLIYLHYPWQIELRRKIEKNLKEKWTQFPPVNQHSIDLLYVIQYPEECFHRVTVTEVDEDTVTVLLVDYGTYATFPKGLKELRWIPSEQPFSEPPTLFIVGLNSKNGHPHESETNLLRRFLPTSLEIRFRWDRKSKNAPFRGSISTPTSPNVFEDVLEILSKSHIDVACRSLLPYTRRETTQEVSGNKFVYRTTCHPNYVKGDLETVTFGAFSL</sequence>
<gene>
    <name evidence="2" type="ORF">CAUJ_LOCUS10913</name>
</gene>
<accession>A0A8S1HGY4</accession>
<evidence type="ECO:0000313" key="2">
    <source>
        <dbReference type="EMBL" id="CAD6194994.1"/>
    </source>
</evidence>
<organism evidence="2 3">
    <name type="scientific">Caenorhabditis auriculariae</name>
    <dbReference type="NCBI Taxonomy" id="2777116"/>
    <lineage>
        <taxon>Eukaryota</taxon>
        <taxon>Metazoa</taxon>
        <taxon>Ecdysozoa</taxon>
        <taxon>Nematoda</taxon>
        <taxon>Chromadorea</taxon>
        <taxon>Rhabditida</taxon>
        <taxon>Rhabditina</taxon>
        <taxon>Rhabditomorpha</taxon>
        <taxon>Rhabditoidea</taxon>
        <taxon>Rhabditidae</taxon>
        <taxon>Peloderinae</taxon>
        <taxon>Caenorhabditis</taxon>
    </lineage>
</organism>
<dbReference type="Proteomes" id="UP000835052">
    <property type="component" value="Unassembled WGS sequence"/>
</dbReference>
<dbReference type="Pfam" id="PF00567">
    <property type="entry name" value="TUDOR"/>
    <property type="match status" value="2"/>
</dbReference>
<dbReference type="SUPFAM" id="SSF63748">
    <property type="entry name" value="Tudor/PWWP/MBT"/>
    <property type="match status" value="2"/>
</dbReference>
<evidence type="ECO:0000313" key="3">
    <source>
        <dbReference type="Proteomes" id="UP000835052"/>
    </source>
</evidence>
<comment type="caution">
    <text evidence="2">The sequence shown here is derived from an EMBL/GenBank/DDBJ whole genome shotgun (WGS) entry which is preliminary data.</text>
</comment>
<dbReference type="InterPro" id="IPR050621">
    <property type="entry name" value="Tudor_domain_containing"/>
</dbReference>
<evidence type="ECO:0000259" key="1">
    <source>
        <dbReference type="PROSITE" id="PS50304"/>
    </source>
</evidence>
<protein>
    <recommendedName>
        <fullName evidence="1">Tudor domain-containing protein</fullName>
    </recommendedName>
</protein>
<dbReference type="AlphaFoldDB" id="A0A8S1HGY4"/>
<dbReference type="PANTHER" id="PTHR22948:SF29">
    <property type="entry name" value="FI02030P-RELATED"/>
    <property type="match status" value="1"/>
</dbReference>
<proteinExistence type="predicted"/>
<dbReference type="InterPro" id="IPR002999">
    <property type="entry name" value="Tudor"/>
</dbReference>
<reference evidence="2" key="1">
    <citation type="submission" date="2020-10" db="EMBL/GenBank/DDBJ databases">
        <authorList>
            <person name="Kikuchi T."/>
        </authorList>
    </citation>
    <scope>NUCLEOTIDE SEQUENCE</scope>
    <source>
        <strain evidence="2">NKZ352</strain>
    </source>
</reference>
<name>A0A8S1HGY4_9PELO</name>
<dbReference type="OrthoDB" id="9989103at2759"/>
<dbReference type="PROSITE" id="PS50304">
    <property type="entry name" value="TUDOR"/>
    <property type="match status" value="1"/>
</dbReference>
<dbReference type="PANTHER" id="PTHR22948">
    <property type="entry name" value="TUDOR DOMAIN CONTAINING PROTEIN"/>
    <property type="match status" value="1"/>
</dbReference>
<feature type="domain" description="Tudor" evidence="1">
    <location>
        <begin position="123"/>
        <end position="182"/>
    </location>
</feature>
<dbReference type="CDD" id="cd20379">
    <property type="entry name" value="Tudor_dTUD-like"/>
    <property type="match status" value="2"/>
</dbReference>
<keyword evidence="3" id="KW-1185">Reference proteome</keyword>
<dbReference type="Gene3D" id="2.30.30.140">
    <property type="match status" value="2"/>
</dbReference>
<dbReference type="SMART" id="SM00333">
    <property type="entry name" value="TUDOR"/>
    <property type="match status" value="2"/>
</dbReference>